<evidence type="ECO:0000313" key="2">
    <source>
        <dbReference type="WBParaSite" id="mrna-Wban_08715"/>
    </source>
</evidence>
<evidence type="ECO:0000313" key="1">
    <source>
        <dbReference type="Proteomes" id="UP000093561"/>
    </source>
</evidence>
<protein>
    <submittedName>
        <fullName evidence="2">Uncharacterized protein</fullName>
    </submittedName>
</protein>
<name>A0AAF5Q1M3_WUCBA</name>
<reference evidence="1" key="1">
    <citation type="submission" date="2015-03" db="EMBL/GenBank/DDBJ databases">
        <title>Wuchereria bancrofti Genome Sequencing Papua New Guinea Strain.</title>
        <authorList>
            <person name="Small S.T."/>
            <person name="Serre D."/>
            <person name="Zimmerman P.A."/>
        </authorList>
    </citation>
    <scope>NUCLEOTIDE SEQUENCE [LARGE SCALE GENOMIC DNA]</scope>
    <source>
        <strain evidence="1">pt0022</strain>
    </source>
</reference>
<dbReference type="WBParaSite" id="mrna-Wban_08715">
    <property type="protein sequence ID" value="mrna-Wban_08715"/>
    <property type="gene ID" value="Wban_08715"/>
</dbReference>
<accession>A0AAF5Q1M3</accession>
<dbReference type="Proteomes" id="UP000093561">
    <property type="component" value="Unassembled WGS sequence"/>
</dbReference>
<reference evidence="2" key="3">
    <citation type="submission" date="2024-02" db="UniProtKB">
        <authorList>
            <consortium name="WormBaseParasite"/>
        </authorList>
    </citation>
    <scope>IDENTIFICATION</scope>
    <source>
        <strain evidence="2">pt0022</strain>
    </source>
</reference>
<sequence>MQIRFLKYIFRLLANFFSSILIKFTIPRKQLGTREAAWRSGSVLGP</sequence>
<dbReference type="AlphaFoldDB" id="A0AAF5Q1M3"/>
<reference evidence="1" key="2">
    <citation type="journal article" date="2016" name="Mol. Ecol.">
        <title>Population genomics of the filarial nematode parasite Wuchereria bancrofti from mosquitoes.</title>
        <authorList>
            <person name="Small S.T."/>
            <person name="Reimer L.J."/>
            <person name="Tisch D.J."/>
            <person name="King C.L."/>
            <person name="Christensen B.M."/>
            <person name="Siba P.M."/>
            <person name="Kazura J.W."/>
            <person name="Serre D."/>
            <person name="Zimmerman P.A."/>
        </authorList>
    </citation>
    <scope>NUCLEOTIDE SEQUENCE</scope>
    <source>
        <strain evidence="1">pt0022</strain>
    </source>
</reference>
<proteinExistence type="predicted"/>
<organism evidence="1 2">
    <name type="scientific">Wuchereria bancrofti</name>
    <dbReference type="NCBI Taxonomy" id="6293"/>
    <lineage>
        <taxon>Eukaryota</taxon>
        <taxon>Metazoa</taxon>
        <taxon>Ecdysozoa</taxon>
        <taxon>Nematoda</taxon>
        <taxon>Chromadorea</taxon>
        <taxon>Rhabditida</taxon>
        <taxon>Spirurina</taxon>
        <taxon>Spiruromorpha</taxon>
        <taxon>Filarioidea</taxon>
        <taxon>Onchocercidae</taxon>
        <taxon>Wuchereria</taxon>
    </lineage>
</organism>